<keyword evidence="1" id="KW-0812">Transmembrane</keyword>
<accession>A0A2H0KBB8</accession>
<protein>
    <submittedName>
        <fullName evidence="2">Uncharacterized protein</fullName>
    </submittedName>
</protein>
<evidence type="ECO:0000256" key="1">
    <source>
        <dbReference type="SAM" id="Phobius"/>
    </source>
</evidence>
<comment type="caution">
    <text evidence="2">The sequence shown here is derived from an EMBL/GenBank/DDBJ whole genome shotgun (WGS) entry which is preliminary data.</text>
</comment>
<dbReference type="InterPro" id="IPR043993">
    <property type="entry name" value="T4SS_pilin"/>
</dbReference>
<feature type="transmembrane region" description="Helical" evidence="1">
    <location>
        <begin position="53"/>
        <end position="74"/>
    </location>
</feature>
<feature type="transmembrane region" description="Helical" evidence="1">
    <location>
        <begin position="12"/>
        <end position="33"/>
    </location>
</feature>
<gene>
    <name evidence="2" type="ORF">COV91_03685</name>
</gene>
<evidence type="ECO:0000313" key="2">
    <source>
        <dbReference type="EMBL" id="PIQ68529.1"/>
    </source>
</evidence>
<name>A0A2H0KBB8_9BACT</name>
<dbReference type="AlphaFoldDB" id="A0A2H0KBB8"/>
<dbReference type="EMBL" id="PCVG01000045">
    <property type="protein sequence ID" value="PIQ68529.1"/>
    <property type="molecule type" value="Genomic_DNA"/>
</dbReference>
<keyword evidence="1" id="KW-1133">Transmembrane helix</keyword>
<proteinExistence type="predicted"/>
<organism evidence="2 3">
    <name type="scientific">Candidatus Taylorbacteria bacterium CG11_big_fil_rev_8_21_14_0_20_46_11</name>
    <dbReference type="NCBI Taxonomy" id="1975025"/>
    <lineage>
        <taxon>Bacteria</taxon>
        <taxon>Candidatus Tayloriibacteriota</taxon>
    </lineage>
</organism>
<keyword evidence="1" id="KW-0472">Membrane</keyword>
<dbReference type="Proteomes" id="UP000229342">
    <property type="component" value="Unassembled WGS sequence"/>
</dbReference>
<dbReference type="Pfam" id="PF18895">
    <property type="entry name" value="T4SS_pilin"/>
    <property type="match status" value="1"/>
</dbReference>
<evidence type="ECO:0000313" key="3">
    <source>
        <dbReference type="Proteomes" id="UP000229342"/>
    </source>
</evidence>
<reference evidence="2 3" key="1">
    <citation type="submission" date="2017-09" db="EMBL/GenBank/DDBJ databases">
        <title>Depth-based differentiation of microbial function through sediment-hosted aquifers and enrichment of novel symbionts in the deep terrestrial subsurface.</title>
        <authorList>
            <person name="Probst A.J."/>
            <person name="Ladd B."/>
            <person name="Jarett J.K."/>
            <person name="Geller-Mcgrath D.E."/>
            <person name="Sieber C.M."/>
            <person name="Emerson J.B."/>
            <person name="Anantharaman K."/>
            <person name="Thomas B.C."/>
            <person name="Malmstrom R."/>
            <person name="Stieglmeier M."/>
            <person name="Klingl A."/>
            <person name="Woyke T."/>
            <person name="Ryan C.M."/>
            <person name="Banfield J.F."/>
        </authorList>
    </citation>
    <scope>NUCLEOTIDE SEQUENCE [LARGE SCALE GENOMIC DNA]</scope>
    <source>
        <strain evidence="2">CG11_big_fil_rev_8_21_14_0_20_46_11</strain>
    </source>
</reference>
<sequence>MTIAQLLNQIKGLLDALIPFIVGLTVLVILWGIFNYVVHGAEEEKRAEGKQFILYGIIGLFLMMSIWGLVNLLVGTFHLTNTIDPDKIPQAPKYVPESS</sequence>